<dbReference type="InterPro" id="IPR052162">
    <property type="entry name" value="Sensor_kinase/Photoreceptor"/>
</dbReference>
<keyword evidence="11" id="KW-1185">Reference proteome</keyword>
<dbReference type="InterPro" id="IPR007891">
    <property type="entry name" value="CHASE3"/>
</dbReference>
<protein>
    <recommendedName>
        <fullName evidence="2">histidine kinase</fullName>
        <ecNumber evidence="2">2.7.13.3</ecNumber>
    </recommendedName>
</protein>
<dbReference type="InterPro" id="IPR013655">
    <property type="entry name" value="PAS_fold_3"/>
</dbReference>
<dbReference type="Gene3D" id="3.30.565.10">
    <property type="entry name" value="Histidine kinase-like ATPase, C-terminal domain"/>
    <property type="match status" value="1"/>
</dbReference>
<gene>
    <name evidence="10" type="ORF">H9X54_004390</name>
</gene>
<keyword evidence="7" id="KW-1133">Transmembrane helix</keyword>
<dbReference type="PROSITE" id="PS50109">
    <property type="entry name" value="HIS_KIN"/>
    <property type="match status" value="1"/>
</dbReference>
<dbReference type="SMART" id="SM00387">
    <property type="entry name" value="HATPase_c"/>
    <property type="match status" value="1"/>
</dbReference>
<dbReference type="Gene3D" id="1.10.287.130">
    <property type="match status" value="1"/>
</dbReference>
<keyword evidence="3" id="KW-0597">Phosphoprotein</keyword>
<dbReference type="PANTHER" id="PTHR43304">
    <property type="entry name" value="PHYTOCHROME-LIKE PROTEIN CPH1"/>
    <property type="match status" value="1"/>
</dbReference>
<feature type="domain" description="PAS" evidence="9">
    <location>
        <begin position="253"/>
        <end position="293"/>
    </location>
</feature>
<dbReference type="InterPro" id="IPR000014">
    <property type="entry name" value="PAS"/>
</dbReference>
<reference evidence="10 11" key="1">
    <citation type="submission" date="2021-02" db="EMBL/GenBank/DDBJ databases">
        <authorList>
            <person name="Jung H.S."/>
            <person name="Chun B.H."/>
            <person name="Jeon C.O."/>
        </authorList>
    </citation>
    <scope>NUCLEOTIDE SEQUENCE [LARGE SCALE GENOMIC DNA]</scope>
    <source>
        <strain evidence="10 11">LMG 25203</strain>
    </source>
</reference>
<dbReference type="InterPro" id="IPR005467">
    <property type="entry name" value="His_kinase_dom"/>
</dbReference>
<accession>A0ABS2CVE3</accession>
<feature type="transmembrane region" description="Helical" evidence="7">
    <location>
        <begin position="12"/>
        <end position="32"/>
    </location>
</feature>
<dbReference type="SUPFAM" id="SSF55874">
    <property type="entry name" value="ATPase domain of HSP90 chaperone/DNA topoisomerase II/histidine kinase"/>
    <property type="match status" value="1"/>
</dbReference>
<dbReference type="PANTHER" id="PTHR43304:SF1">
    <property type="entry name" value="PAC DOMAIN-CONTAINING PROTEIN"/>
    <property type="match status" value="1"/>
</dbReference>
<dbReference type="SUPFAM" id="SSF55785">
    <property type="entry name" value="PYP-like sensor domain (PAS domain)"/>
    <property type="match status" value="1"/>
</dbReference>
<dbReference type="InterPro" id="IPR036890">
    <property type="entry name" value="HATPase_C_sf"/>
</dbReference>
<evidence type="ECO:0000256" key="6">
    <source>
        <dbReference type="SAM" id="Coils"/>
    </source>
</evidence>
<feature type="coiled-coil region" evidence="6">
    <location>
        <begin position="335"/>
        <end position="362"/>
    </location>
</feature>
<evidence type="ECO:0000256" key="7">
    <source>
        <dbReference type="SAM" id="Phobius"/>
    </source>
</evidence>
<dbReference type="Gene3D" id="3.30.450.20">
    <property type="entry name" value="PAS domain"/>
    <property type="match status" value="1"/>
</dbReference>
<dbReference type="EMBL" id="JACSOD020000439">
    <property type="protein sequence ID" value="MBM6498539.1"/>
    <property type="molecule type" value="Genomic_DNA"/>
</dbReference>
<keyword evidence="6" id="KW-0175">Coiled coil</keyword>
<name>A0ABS2CVE3_9FLAO</name>
<keyword evidence="7" id="KW-0812">Transmembrane</keyword>
<dbReference type="EC" id="2.7.13.3" evidence="2"/>
<dbReference type="CDD" id="cd00130">
    <property type="entry name" value="PAS"/>
    <property type="match status" value="1"/>
</dbReference>
<evidence type="ECO:0000256" key="5">
    <source>
        <dbReference type="ARBA" id="ARBA00022777"/>
    </source>
</evidence>
<dbReference type="InterPro" id="IPR004358">
    <property type="entry name" value="Sig_transdc_His_kin-like_C"/>
</dbReference>
<dbReference type="InterPro" id="IPR003661">
    <property type="entry name" value="HisK_dim/P_dom"/>
</dbReference>
<evidence type="ECO:0000256" key="4">
    <source>
        <dbReference type="ARBA" id="ARBA00022679"/>
    </source>
</evidence>
<comment type="catalytic activity">
    <reaction evidence="1">
        <text>ATP + protein L-histidine = ADP + protein N-phospho-L-histidine.</text>
        <dbReference type="EC" id="2.7.13.3"/>
    </reaction>
</comment>
<evidence type="ECO:0000259" key="9">
    <source>
        <dbReference type="PROSITE" id="PS50112"/>
    </source>
</evidence>
<dbReference type="CDD" id="cd00082">
    <property type="entry name" value="HisKA"/>
    <property type="match status" value="1"/>
</dbReference>
<dbReference type="PRINTS" id="PR00344">
    <property type="entry name" value="BCTRLSENSOR"/>
</dbReference>
<keyword evidence="5" id="KW-0418">Kinase</keyword>
<dbReference type="NCBIfam" id="TIGR00229">
    <property type="entry name" value="sensory_box"/>
    <property type="match status" value="1"/>
</dbReference>
<evidence type="ECO:0000256" key="2">
    <source>
        <dbReference type="ARBA" id="ARBA00012438"/>
    </source>
</evidence>
<evidence type="ECO:0000256" key="3">
    <source>
        <dbReference type="ARBA" id="ARBA00022553"/>
    </source>
</evidence>
<evidence type="ECO:0000313" key="11">
    <source>
        <dbReference type="Proteomes" id="UP000759529"/>
    </source>
</evidence>
<dbReference type="InterPro" id="IPR035965">
    <property type="entry name" value="PAS-like_dom_sf"/>
</dbReference>
<dbReference type="PROSITE" id="PS50112">
    <property type="entry name" value="PAS"/>
    <property type="match status" value="1"/>
</dbReference>
<feature type="domain" description="Histidine kinase" evidence="8">
    <location>
        <begin position="365"/>
        <end position="591"/>
    </location>
</feature>
<dbReference type="Pfam" id="PF08447">
    <property type="entry name" value="PAS_3"/>
    <property type="match status" value="1"/>
</dbReference>
<dbReference type="Proteomes" id="UP000759529">
    <property type="component" value="Unassembled WGS sequence"/>
</dbReference>
<dbReference type="Pfam" id="PF05227">
    <property type="entry name" value="CHASE3"/>
    <property type="match status" value="1"/>
</dbReference>
<dbReference type="SUPFAM" id="SSF47384">
    <property type="entry name" value="Homodimeric domain of signal transducing histidine kinase"/>
    <property type="match status" value="1"/>
</dbReference>
<dbReference type="CDD" id="cd19410">
    <property type="entry name" value="HK9-like_sensor"/>
    <property type="match status" value="1"/>
</dbReference>
<sequence>MSIHKSPLFLKIVFVLAIFIMLFVSALTYRHMDSVTVSSEMVAHSYKVTIEIEQLYTTIKDLEIERRNYLLTKNKKLPTQINFSKLIIKHNIDYLKKITSDNPKQKKLIDTIEKLCLEKFKIVDYGLNNYSSFTQDELKENLLKGKKIMEQISFKINEMLAIENKLLESRDKKNDSLINFTPKFIYITLFVTIAIISLAFVKISRDLQELQTNNEILDLKNETNKLAEIVGKSGTWHLNLVTNEFTFSDNKFRLLGYEPEEFKPTLESYFEKFVHPEDLETLKQAAEKMIVEGHLPTIIYRVEKKNGETIFIKNIANSFVNTKNEKILIGTTTDVTEEIQTNKNLEDRNRELEANNKELQAFNYVASHDLQEPLRKIQTFISRLIDKEINSLSENGKQYLIKIKDSSERMRLLIDDLLQFSRTNKAEKVFVSTCLNELLENSKLELTQIIEDKKAIITSDSLPHLNVIPFQIQQLFTNLINNSLKYSKENIPPKIDIKVKKVEAKNEHKIPFNDKSKFYKITFTDNGIGFDPQYSERIFMLFNRLHNKDEYSGTGIGLAICKKIVDNHKGFIYADGKPNNGAKFTIYLPII</sequence>
<organism evidence="10 11">
    <name type="scientific">Flavobacterium macrobrachii</name>
    <dbReference type="NCBI Taxonomy" id="591204"/>
    <lineage>
        <taxon>Bacteria</taxon>
        <taxon>Pseudomonadati</taxon>
        <taxon>Bacteroidota</taxon>
        <taxon>Flavobacteriia</taxon>
        <taxon>Flavobacteriales</taxon>
        <taxon>Flavobacteriaceae</taxon>
        <taxon>Flavobacterium</taxon>
    </lineage>
</organism>
<evidence type="ECO:0000256" key="1">
    <source>
        <dbReference type="ARBA" id="ARBA00000085"/>
    </source>
</evidence>
<dbReference type="Pfam" id="PF02518">
    <property type="entry name" value="HATPase_c"/>
    <property type="match status" value="1"/>
</dbReference>
<dbReference type="InterPro" id="IPR036097">
    <property type="entry name" value="HisK_dim/P_sf"/>
</dbReference>
<evidence type="ECO:0000313" key="10">
    <source>
        <dbReference type="EMBL" id="MBM6498539.1"/>
    </source>
</evidence>
<proteinExistence type="predicted"/>
<comment type="caution">
    <text evidence="10">The sequence shown here is derived from an EMBL/GenBank/DDBJ whole genome shotgun (WGS) entry which is preliminary data.</text>
</comment>
<dbReference type="SMART" id="SM00388">
    <property type="entry name" value="HisKA"/>
    <property type="match status" value="1"/>
</dbReference>
<dbReference type="InterPro" id="IPR003594">
    <property type="entry name" value="HATPase_dom"/>
</dbReference>
<evidence type="ECO:0000259" key="8">
    <source>
        <dbReference type="PROSITE" id="PS50109"/>
    </source>
</evidence>
<keyword evidence="4" id="KW-0808">Transferase</keyword>
<dbReference type="Pfam" id="PF00512">
    <property type="entry name" value="HisKA"/>
    <property type="match status" value="1"/>
</dbReference>
<keyword evidence="7" id="KW-0472">Membrane</keyword>